<feature type="region of interest" description="Disordered" evidence="3">
    <location>
        <begin position="94"/>
        <end position="121"/>
    </location>
</feature>
<feature type="transmembrane region" description="Helical" evidence="4">
    <location>
        <begin position="326"/>
        <end position="349"/>
    </location>
</feature>
<evidence type="ECO:0000256" key="2">
    <source>
        <dbReference type="ARBA" id="ARBA00022989"/>
    </source>
</evidence>
<dbReference type="GO" id="GO:0016020">
    <property type="term" value="C:membrane"/>
    <property type="evidence" value="ECO:0007669"/>
    <property type="project" value="InterPro"/>
</dbReference>
<dbReference type="InterPro" id="IPR003660">
    <property type="entry name" value="HAMP_dom"/>
</dbReference>
<evidence type="ECO:0000256" key="1">
    <source>
        <dbReference type="ARBA" id="ARBA00022692"/>
    </source>
</evidence>
<dbReference type="STRING" id="553510.B1H19_05905"/>
<dbReference type="KEGG" id="sgv:B1H19_05905"/>
<dbReference type="PANTHER" id="PTHR32089:SF112">
    <property type="entry name" value="LYSOZYME-LIKE PROTEIN-RELATED"/>
    <property type="match status" value="1"/>
</dbReference>
<dbReference type="AlphaFoldDB" id="A0A1V0TLG3"/>
<feature type="domain" description="HAMP" evidence="5">
    <location>
        <begin position="722"/>
        <end position="774"/>
    </location>
</feature>
<reference evidence="6 7" key="1">
    <citation type="submission" date="2017-04" db="EMBL/GenBank/DDBJ databases">
        <title>Complete Genome Sequence of Streptomyces gilvosporeus F607, a Capable Producer of Natamycin.</title>
        <authorList>
            <person name="Zong G."/>
            <person name="Zhong C."/>
            <person name="Fu J."/>
            <person name="Qin R."/>
            <person name="Cao G."/>
        </authorList>
    </citation>
    <scope>NUCLEOTIDE SEQUENCE [LARGE SCALE GENOMIC DNA]</scope>
    <source>
        <strain evidence="6 7">F607</strain>
    </source>
</reference>
<organism evidence="6 7">
    <name type="scientific">Streptomyces gilvosporeus</name>
    <dbReference type="NCBI Taxonomy" id="553510"/>
    <lineage>
        <taxon>Bacteria</taxon>
        <taxon>Bacillati</taxon>
        <taxon>Actinomycetota</taxon>
        <taxon>Actinomycetes</taxon>
        <taxon>Kitasatosporales</taxon>
        <taxon>Streptomycetaceae</taxon>
        <taxon>Streptomyces</taxon>
    </lineage>
</organism>
<evidence type="ECO:0000313" key="6">
    <source>
        <dbReference type="EMBL" id="ARF53771.1"/>
    </source>
</evidence>
<keyword evidence="4" id="KW-0472">Membrane</keyword>
<gene>
    <name evidence="6" type="ORF">B1H19_05905</name>
</gene>
<feature type="transmembrane region" description="Helical" evidence="4">
    <location>
        <begin position="703"/>
        <end position="724"/>
    </location>
</feature>
<feature type="region of interest" description="Disordered" evidence="3">
    <location>
        <begin position="180"/>
        <end position="201"/>
    </location>
</feature>
<dbReference type="PROSITE" id="PS50885">
    <property type="entry name" value="HAMP"/>
    <property type="match status" value="1"/>
</dbReference>
<dbReference type="SUPFAM" id="SSF158472">
    <property type="entry name" value="HAMP domain-like"/>
    <property type="match status" value="1"/>
</dbReference>
<keyword evidence="2 4" id="KW-1133">Transmembrane helix</keyword>
<feature type="compositionally biased region" description="Basic and acidic residues" evidence="3">
    <location>
        <begin position="774"/>
        <end position="798"/>
    </location>
</feature>
<keyword evidence="1 4" id="KW-0812">Transmembrane</keyword>
<proteinExistence type="predicted"/>
<evidence type="ECO:0000256" key="3">
    <source>
        <dbReference type="SAM" id="MobiDB-lite"/>
    </source>
</evidence>
<evidence type="ECO:0000259" key="5">
    <source>
        <dbReference type="PROSITE" id="PS50885"/>
    </source>
</evidence>
<accession>A0A1V0TLG3</accession>
<dbReference type="GO" id="GO:0007165">
    <property type="term" value="P:signal transduction"/>
    <property type="evidence" value="ECO:0007669"/>
    <property type="project" value="InterPro"/>
</dbReference>
<feature type="transmembrane region" description="Helical" evidence="4">
    <location>
        <begin position="425"/>
        <end position="444"/>
    </location>
</feature>
<dbReference type="Pfam" id="PF00672">
    <property type="entry name" value="HAMP"/>
    <property type="match status" value="2"/>
</dbReference>
<name>A0A1V0TLG3_9ACTN</name>
<dbReference type="Proteomes" id="UP000192726">
    <property type="component" value="Chromosome"/>
</dbReference>
<dbReference type="EMBL" id="CP020569">
    <property type="protein sequence ID" value="ARF53771.1"/>
    <property type="molecule type" value="Genomic_DNA"/>
</dbReference>
<dbReference type="PANTHER" id="PTHR32089">
    <property type="entry name" value="METHYL-ACCEPTING CHEMOTAXIS PROTEIN MCPB"/>
    <property type="match status" value="1"/>
</dbReference>
<feature type="region of interest" description="Disordered" evidence="3">
    <location>
        <begin position="774"/>
        <end position="820"/>
    </location>
</feature>
<sequence>MPLLGGVRPPIAALLCALLAVAAFFAFGLGTVHEEDVPQAVSDGERQIAADSAASVAASVNARAAALRRSAAAVTPTAHSTAAQILKTFLPDRLSARKPPQPLKSPRDGRPRLSGQSVRGGALLVPSTGKRLAVSGEAVPLTGVDVTDLARSGADDIMPRMVTEGTPEPRLLFFARVTVPTPGRNKDENADQPGDLAGKGPGARELLLVVSEKLPAPPVHGSGRTGQLVDGSGKVLAGTATDGQALAADAGDGALRAAVSAADSVPHAAGAAGSTLGDGHGGLRRVAGWASVAAADGKDETSDLGLTLLTFRDVPPAKGGPDHLRFALLGAGALLVIAALVTVGLGGIVQRPLLRLHLSAARLAKGAAVECPEARQELARPVPVPAFGELGRVGRALESIRRQLLGEAGPEPAPPAGRRPGVRSVVLACVLLIAIWGVPLLFMVNRVEAGKAVPAAAIADQQTRTEAAADRVRSILDQSYGDLTAVASAVSGQSPAQAADTLRRALAAHPKYRSVYALDRTGAIVTRVGNEPLRTVVHAPTGSGITQVNTSGRIPSIAAYAQIPPAKDAKAGAGGRPPAVLFAEIDVNALNSLLSRPGLGSVWLTDHKQRVLAASVGFQAFQPLPGQGFTRLAARTEAAPGGAGSPASAVVHAETTPGAGPSVAAAAPLAQTGPAAPLGWRVVSAEPAAALKLTAYQVQARTMLAGLLALTAGIACLGWLHIVVVRPLRALAGYAERLAGGDRRTVLYPVHHDECGSVTRSLELLRQALADRDRGVDRERGADRDRNGDRDRKGDRDPGGGADLATAPAQSSRRESAPRP</sequence>
<dbReference type="Gene3D" id="6.10.340.10">
    <property type="match status" value="1"/>
</dbReference>
<protein>
    <submittedName>
        <fullName evidence="6">HAMP domain-containing protein</fullName>
    </submittedName>
</protein>
<evidence type="ECO:0000256" key="4">
    <source>
        <dbReference type="SAM" id="Phobius"/>
    </source>
</evidence>
<dbReference type="SMART" id="SM00304">
    <property type="entry name" value="HAMP"/>
    <property type="match status" value="2"/>
</dbReference>
<keyword evidence="7" id="KW-1185">Reference proteome</keyword>
<dbReference type="RefSeq" id="WP_083103558.1">
    <property type="nucleotide sequence ID" value="NZ_CP020569.1"/>
</dbReference>
<evidence type="ECO:0000313" key="7">
    <source>
        <dbReference type="Proteomes" id="UP000192726"/>
    </source>
</evidence>
<dbReference type="OrthoDB" id="3647180at2"/>